<name>A0AA36DFH7_9BILA</name>
<dbReference type="Proteomes" id="UP001177023">
    <property type="component" value="Unassembled WGS sequence"/>
</dbReference>
<feature type="non-terminal residue" evidence="2">
    <location>
        <position position="445"/>
    </location>
</feature>
<evidence type="ECO:0000256" key="1">
    <source>
        <dbReference type="SAM" id="SignalP"/>
    </source>
</evidence>
<dbReference type="EMBL" id="CATQJA010002703">
    <property type="protein sequence ID" value="CAJ0585253.1"/>
    <property type="molecule type" value="Genomic_DNA"/>
</dbReference>
<keyword evidence="1" id="KW-0732">Signal</keyword>
<organism evidence="2 3">
    <name type="scientific">Mesorhabditis spiculigera</name>
    <dbReference type="NCBI Taxonomy" id="96644"/>
    <lineage>
        <taxon>Eukaryota</taxon>
        <taxon>Metazoa</taxon>
        <taxon>Ecdysozoa</taxon>
        <taxon>Nematoda</taxon>
        <taxon>Chromadorea</taxon>
        <taxon>Rhabditida</taxon>
        <taxon>Rhabditina</taxon>
        <taxon>Rhabditomorpha</taxon>
        <taxon>Rhabditoidea</taxon>
        <taxon>Rhabditidae</taxon>
        <taxon>Mesorhabditinae</taxon>
        <taxon>Mesorhabditis</taxon>
    </lineage>
</organism>
<evidence type="ECO:0000313" key="2">
    <source>
        <dbReference type="EMBL" id="CAJ0585253.1"/>
    </source>
</evidence>
<gene>
    <name evidence="2" type="ORF">MSPICULIGERA_LOCUS23281</name>
</gene>
<comment type="caution">
    <text evidence="2">The sequence shown here is derived from an EMBL/GenBank/DDBJ whole genome shotgun (WGS) entry which is preliminary data.</text>
</comment>
<keyword evidence="3" id="KW-1185">Reference proteome</keyword>
<sequence>MPRCHNGLCLLRIVFISLLSLLLHRLYTSYSEAYHRIQNKPNITRLNWTDVDIEHPPRLTSESAARAVFNELLASTPIKCPHVKPPASSKGLVYHQCDRGVKGGEKRCLLISGTDRLDGLIPLLNCTKWTICVPLGHAAIDMIDGDVEVNYLMEVEWWKEWDVDGMDGLHREPFDAILLNLELHAATARHFNASTIPQTLGRIMKLAKAETILVSVQLPKNGLESVNDYRQWILTSFYRDSYGLIGASTNGFCMEPSKFCTFGLSFERFEKCSDALAPAFGLGSPTEEKMRFMLSLHKPQPDCPLSSTVAQKFTFCSTLQPSYYDIVYIGTKNLTLSDFPEVVKPTSTIRNLRSPSELNPATVTDLLLIDLNTVVWGELRENLNKMMGSKQVALAMSLYVEEGENYRLFYSITRCLRKALRLAYGNWHLDAPYLRLHAILRRNGL</sequence>
<dbReference type="AlphaFoldDB" id="A0AA36DFH7"/>
<reference evidence="2" key="1">
    <citation type="submission" date="2023-06" db="EMBL/GenBank/DDBJ databases">
        <authorList>
            <person name="Delattre M."/>
        </authorList>
    </citation>
    <scope>NUCLEOTIDE SEQUENCE</scope>
    <source>
        <strain evidence="2">AF72</strain>
    </source>
</reference>
<protein>
    <submittedName>
        <fullName evidence="2">Uncharacterized protein</fullName>
    </submittedName>
</protein>
<proteinExistence type="predicted"/>
<evidence type="ECO:0000313" key="3">
    <source>
        <dbReference type="Proteomes" id="UP001177023"/>
    </source>
</evidence>
<feature type="signal peptide" evidence="1">
    <location>
        <begin position="1"/>
        <end position="28"/>
    </location>
</feature>
<accession>A0AA36DFH7</accession>
<feature type="chain" id="PRO_5041460819" evidence="1">
    <location>
        <begin position="29"/>
        <end position="445"/>
    </location>
</feature>